<dbReference type="InterPro" id="IPR002539">
    <property type="entry name" value="MaoC-like_dom"/>
</dbReference>
<reference evidence="3 4" key="1">
    <citation type="submission" date="2021-04" db="EMBL/GenBank/DDBJ databases">
        <authorList>
            <person name="Tang X."/>
            <person name="Zhou X."/>
            <person name="Chen X."/>
            <person name="Cernava T."/>
            <person name="Zhang C."/>
        </authorList>
    </citation>
    <scope>NUCLEOTIDE SEQUENCE [LARGE SCALE GENOMIC DNA]</scope>
    <source>
        <strain evidence="3 4">BH-SS-21</strain>
    </source>
</reference>
<dbReference type="Pfam" id="PF01575">
    <property type="entry name" value="MaoC_dehydratas"/>
    <property type="match status" value="1"/>
</dbReference>
<dbReference type="Gene3D" id="3.10.129.10">
    <property type="entry name" value="Hotdog Thioesterase"/>
    <property type="match status" value="1"/>
</dbReference>
<evidence type="ECO:0000256" key="1">
    <source>
        <dbReference type="ARBA" id="ARBA00005254"/>
    </source>
</evidence>
<dbReference type="AlphaFoldDB" id="A0A940YCL8"/>
<evidence type="ECO:0000313" key="3">
    <source>
        <dbReference type="EMBL" id="MBQ0854529.1"/>
    </source>
</evidence>
<sequence>MLKLSGIAELRELVGRDIGTSAWHEVTQARIDAFASATDDHEDIHVDPERGRRAGFDGTIAHGLYTLSLGPKFLYELYSLSGHSLGLNYGFEKVRFISPVPVGSRLRMRATLKAADAIEGGTRFTVTQTFETEGGNKPACVADAVIAYFD</sequence>
<dbReference type="PANTHER" id="PTHR42993:SF1">
    <property type="entry name" value="MAOC-LIKE DEHYDRATASE DOMAIN-CONTAINING PROTEIN"/>
    <property type="match status" value="1"/>
</dbReference>
<dbReference type="CDD" id="cd03450">
    <property type="entry name" value="NodN"/>
    <property type="match status" value="1"/>
</dbReference>
<feature type="domain" description="MaoC-like" evidence="2">
    <location>
        <begin position="13"/>
        <end position="128"/>
    </location>
</feature>
<evidence type="ECO:0000313" key="4">
    <source>
        <dbReference type="Proteomes" id="UP000677413"/>
    </source>
</evidence>
<comment type="caution">
    <text evidence="3">The sequence shown here is derived from an EMBL/GenBank/DDBJ whole genome shotgun (WGS) entry which is preliminary data.</text>
</comment>
<keyword evidence="4" id="KW-1185">Reference proteome</keyword>
<evidence type="ECO:0000259" key="2">
    <source>
        <dbReference type="Pfam" id="PF01575"/>
    </source>
</evidence>
<organism evidence="3 4">
    <name type="scientific">Streptomyces liliiviolaceus</name>
    <dbReference type="NCBI Taxonomy" id="2823109"/>
    <lineage>
        <taxon>Bacteria</taxon>
        <taxon>Bacillati</taxon>
        <taxon>Actinomycetota</taxon>
        <taxon>Actinomycetes</taxon>
        <taxon>Kitasatosporales</taxon>
        <taxon>Streptomycetaceae</taxon>
        <taxon>Streptomyces</taxon>
    </lineage>
</organism>
<dbReference type="InterPro" id="IPR039375">
    <property type="entry name" value="NodN-like"/>
</dbReference>
<dbReference type="PANTHER" id="PTHR42993">
    <property type="entry name" value="MAOC-LIKE DEHYDRATASE DOMAIN-CONTAINING PROTEIN"/>
    <property type="match status" value="1"/>
</dbReference>
<protein>
    <submittedName>
        <fullName evidence="3">MaoC family dehydratase</fullName>
    </submittedName>
</protein>
<dbReference type="InterPro" id="IPR029069">
    <property type="entry name" value="HotDog_dom_sf"/>
</dbReference>
<gene>
    <name evidence="3" type="ORF">J8N05_40935</name>
</gene>
<name>A0A940YCL8_9ACTN</name>
<dbReference type="RefSeq" id="WP_210892231.1">
    <property type="nucleotide sequence ID" value="NZ_JAGPYQ010000002.1"/>
</dbReference>
<accession>A0A940YCL8</accession>
<dbReference type="EMBL" id="JAGPYQ010000002">
    <property type="protein sequence ID" value="MBQ0854529.1"/>
    <property type="molecule type" value="Genomic_DNA"/>
</dbReference>
<dbReference type="SUPFAM" id="SSF54637">
    <property type="entry name" value="Thioesterase/thiol ester dehydrase-isomerase"/>
    <property type="match status" value="1"/>
</dbReference>
<proteinExistence type="inferred from homology"/>
<dbReference type="Proteomes" id="UP000677413">
    <property type="component" value="Unassembled WGS sequence"/>
</dbReference>
<comment type="similarity">
    <text evidence="1">Belongs to the enoyl-CoA hydratase/isomerase family.</text>
</comment>